<dbReference type="EMBL" id="KB292432">
    <property type="protein sequence ID" value="ELU17600.1"/>
    <property type="molecule type" value="Genomic_DNA"/>
</dbReference>
<dbReference type="EnsemblMetazoa" id="CapteT40254">
    <property type="protein sequence ID" value="CapteP40254"/>
    <property type="gene ID" value="CapteG40254"/>
</dbReference>
<gene>
    <name evidence="2" type="ORF">CAPTEDRAFT_40254</name>
</gene>
<protein>
    <recommendedName>
        <fullName evidence="1">F5/8 type C domain-containing protein</fullName>
    </recommendedName>
</protein>
<dbReference type="InterPro" id="IPR000421">
    <property type="entry name" value="FA58C"/>
</dbReference>
<sequence length="98" mass="11234">WIEVDLLTNKFIGGVVTWGHAGGSNYVTTFRIQHRSDGSDTWVDYTDSNGDPRTFVANEDALVATLNQLQEGFVARYVRLYPLTWQGYLFLRWELLSC</sequence>
<dbReference type="Gene3D" id="2.60.120.260">
    <property type="entry name" value="Galactose-binding domain-like"/>
    <property type="match status" value="1"/>
</dbReference>
<feature type="non-terminal residue" evidence="2">
    <location>
        <position position="98"/>
    </location>
</feature>
<keyword evidence="4" id="KW-1185">Reference proteome</keyword>
<feature type="non-terminal residue" evidence="2">
    <location>
        <position position="1"/>
    </location>
</feature>
<dbReference type="EMBL" id="AMQN01004015">
    <property type="status" value="NOT_ANNOTATED_CDS"/>
    <property type="molecule type" value="Genomic_DNA"/>
</dbReference>
<dbReference type="Pfam" id="PF00754">
    <property type="entry name" value="F5_F8_type_C"/>
    <property type="match status" value="1"/>
</dbReference>
<reference evidence="4" key="1">
    <citation type="submission" date="2012-12" db="EMBL/GenBank/DDBJ databases">
        <authorList>
            <person name="Hellsten U."/>
            <person name="Grimwood J."/>
            <person name="Chapman J.A."/>
            <person name="Shapiro H."/>
            <person name="Aerts A."/>
            <person name="Otillar R.P."/>
            <person name="Terry A.Y."/>
            <person name="Boore J.L."/>
            <person name="Simakov O."/>
            <person name="Marletaz F."/>
            <person name="Cho S.-J."/>
            <person name="Edsinger-Gonzales E."/>
            <person name="Havlak P."/>
            <person name="Kuo D.-H."/>
            <person name="Larsson T."/>
            <person name="Lv J."/>
            <person name="Arendt D."/>
            <person name="Savage R."/>
            <person name="Osoegawa K."/>
            <person name="de Jong P."/>
            <person name="Lindberg D.R."/>
            <person name="Seaver E.C."/>
            <person name="Weisblat D.A."/>
            <person name="Putnam N.H."/>
            <person name="Grigoriev I.V."/>
            <person name="Rokhsar D.S."/>
        </authorList>
    </citation>
    <scope>NUCLEOTIDE SEQUENCE</scope>
    <source>
        <strain evidence="4">I ESC-2004</strain>
    </source>
</reference>
<dbReference type="SUPFAM" id="SSF49785">
    <property type="entry name" value="Galactose-binding domain-like"/>
    <property type="match status" value="1"/>
</dbReference>
<evidence type="ECO:0000313" key="3">
    <source>
        <dbReference type="EnsemblMetazoa" id="CapteP40254"/>
    </source>
</evidence>
<dbReference type="STRING" id="283909.R7VLG0"/>
<dbReference type="OrthoDB" id="6162374at2759"/>
<dbReference type="HOGENOM" id="CLU_030066_5_1_1"/>
<reference evidence="2 4" key="2">
    <citation type="journal article" date="2013" name="Nature">
        <title>Insights into bilaterian evolution from three spiralian genomes.</title>
        <authorList>
            <person name="Simakov O."/>
            <person name="Marletaz F."/>
            <person name="Cho S.J."/>
            <person name="Edsinger-Gonzales E."/>
            <person name="Havlak P."/>
            <person name="Hellsten U."/>
            <person name="Kuo D.H."/>
            <person name="Larsson T."/>
            <person name="Lv J."/>
            <person name="Arendt D."/>
            <person name="Savage R."/>
            <person name="Osoegawa K."/>
            <person name="de Jong P."/>
            <person name="Grimwood J."/>
            <person name="Chapman J.A."/>
            <person name="Shapiro H."/>
            <person name="Aerts A."/>
            <person name="Otillar R.P."/>
            <person name="Terry A.Y."/>
            <person name="Boore J.L."/>
            <person name="Grigoriev I.V."/>
            <person name="Lindberg D.R."/>
            <person name="Seaver E.C."/>
            <person name="Weisblat D.A."/>
            <person name="Putnam N.H."/>
            <person name="Rokhsar D.S."/>
        </authorList>
    </citation>
    <scope>NUCLEOTIDE SEQUENCE</scope>
    <source>
        <strain evidence="2 4">I ESC-2004</strain>
    </source>
</reference>
<accession>R7VLG0</accession>
<reference evidence="3" key="3">
    <citation type="submission" date="2015-06" db="UniProtKB">
        <authorList>
            <consortium name="EnsemblMetazoa"/>
        </authorList>
    </citation>
    <scope>IDENTIFICATION</scope>
</reference>
<name>R7VLG0_CAPTE</name>
<dbReference type="AlphaFoldDB" id="R7VLG0"/>
<evidence type="ECO:0000313" key="4">
    <source>
        <dbReference type="Proteomes" id="UP000014760"/>
    </source>
</evidence>
<feature type="domain" description="F5/8 type C" evidence="1">
    <location>
        <begin position="1"/>
        <end position="98"/>
    </location>
</feature>
<dbReference type="Proteomes" id="UP000014760">
    <property type="component" value="Unassembled WGS sequence"/>
</dbReference>
<dbReference type="InterPro" id="IPR008979">
    <property type="entry name" value="Galactose-bd-like_sf"/>
</dbReference>
<dbReference type="PANTHER" id="PTHR24543">
    <property type="entry name" value="MULTICOPPER OXIDASE-RELATED"/>
    <property type="match status" value="1"/>
</dbReference>
<organism evidence="2">
    <name type="scientific">Capitella teleta</name>
    <name type="common">Polychaete worm</name>
    <dbReference type="NCBI Taxonomy" id="283909"/>
    <lineage>
        <taxon>Eukaryota</taxon>
        <taxon>Metazoa</taxon>
        <taxon>Spiralia</taxon>
        <taxon>Lophotrochozoa</taxon>
        <taxon>Annelida</taxon>
        <taxon>Polychaeta</taxon>
        <taxon>Sedentaria</taxon>
        <taxon>Scolecida</taxon>
        <taxon>Capitellidae</taxon>
        <taxon>Capitella</taxon>
    </lineage>
</organism>
<evidence type="ECO:0000259" key="1">
    <source>
        <dbReference type="PROSITE" id="PS50022"/>
    </source>
</evidence>
<dbReference type="PANTHER" id="PTHR24543:SF334">
    <property type="entry name" value="F5_8 TYPE C DOMAIN-CONTAINING PROTEIN"/>
    <property type="match status" value="1"/>
</dbReference>
<dbReference type="PROSITE" id="PS50022">
    <property type="entry name" value="FA58C_3"/>
    <property type="match status" value="1"/>
</dbReference>
<evidence type="ECO:0000313" key="2">
    <source>
        <dbReference type="EMBL" id="ELU17600.1"/>
    </source>
</evidence>
<proteinExistence type="predicted"/>